<accession>A0ABQ8B144</accession>
<evidence type="ECO:0000256" key="1">
    <source>
        <dbReference type="SAM" id="MobiDB-lite"/>
    </source>
</evidence>
<feature type="region of interest" description="Disordered" evidence="1">
    <location>
        <begin position="144"/>
        <end position="164"/>
    </location>
</feature>
<dbReference type="EMBL" id="JAGKQM010000012">
    <property type="protein sequence ID" value="KAH0898517.1"/>
    <property type="molecule type" value="Genomic_DNA"/>
</dbReference>
<protein>
    <submittedName>
        <fullName evidence="2">Uncharacterized protein</fullName>
    </submittedName>
</protein>
<feature type="non-terminal residue" evidence="2">
    <location>
        <position position="236"/>
    </location>
</feature>
<proteinExistence type="predicted"/>
<keyword evidence="3" id="KW-1185">Reference proteome</keyword>
<organism evidence="2 3">
    <name type="scientific">Brassica napus</name>
    <name type="common">Rape</name>
    <dbReference type="NCBI Taxonomy" id="3708"/>
    <lineage>
        <taxon>Eukaryota</taxon>
        <taxon>Viridiplantae</taxon>
        <taxon>Streptophyta</taxon>
        <taxon>Embryophyta</taxon>
        <taxon>Tracheophyta</taxon>
        <taxon>Spermatophyta</taxon>
        <taxon>Magnoliopsida</taxon>
        <taxon>eudicotyledons</taxon>
        <taxon>Gunneridae</taxon>
        <taxon>Pentapetalae</taxon>
        <taxon>rosids</taxon>
        <taxon>malvids</taxon>
        <taxon>Brassicales</taxon>
        <taxon>Brassicaceae</taxon>
        <taxon>Brassiceae</taxon>
        <taxon>Brassica</taxon>
    </lineage>
</organism>
<feature type="compositionally biased region" description="Polar residues" evidence="1">
    <location>
        <begin position="105"/>
        <end position="118"/>
    </location>
</feature>
<evidence type="ECO:0000313" key="2">
    <source>
        <dbReference type="EMBL" id="KAH0898517.1"/>
    </source>
</evidence>
<feature type="non-terminal residue" evidence="2">
    <location>
        <position position="1"/>
    </location>
</feature>
<feature type="region of interest" description="Disordered" evidence="1">
    <location>
        <begin position="104"/>
        <end position="123"/>
    </location>
</feature>
<evidence type="ECO:0000313" key="3">
    <source>
        <dbReference type="Proteomes" id="UP000824890"/>
    </source>
</evidence>
<feature type="compositionally biased region" description="Polar residues" evidence="1">
    <location>
        <begin position="155"/>
        <end position="164"/>
    </location>
</feature>
<comment type="caution">
    <text evidence="2">The sequence shown here is derived from an EMBL/GenBank/DDBJ whole genome shotgun (WGS) entry which is preliminary data.</text>
</comment>
<name>A0ABQ8B144_BRANA</name>
<sequence length="236" mass="26658">RINPRTSGGSKRITTTTSRFQDDISQILRASGRYNPPAKNTRNCRTTRPIIVLVPRSCPVKLEDILNGSTEGNKYNLDNSPHLIDIENGPSLEDRVQCRIKSIETMGSRQQNKNSSPGQKKKFFITSGPSKLQILKKNQEELSALRQHASRPRGDTTNNQPPQWVSRSFSSRYLVMGHISEENDLPTEVNRQFTCLPRPCAIRIRQICGSVPPRSCAKKMDLFLSQCESEIKNSCF</sequence>
<reference evidence="2 3" key="1">
    <citation type="submission" date="2021-05" db="EMBL/GenBank/DDBJ databases">
        <title>Genome Assembly of Synthetic Allotetraploid Brassica napus Reveals Homoeologous Exchanges between Subgenomes.</title>
        <authorList>
            <person name="Davis J.T."/>
        </authorList>
    </citation>
    <scope>NUCLEOTIDE SEQUENCE [LARGE SCALE GENOMIC DNA]</scope>
    <source>
        <strain evidence="3">cv. Da-Ae</strain>
        <tissue evidence="2">Seedling</tissue>
    </source>
</reference>
<gene>
    <name evidence="2" type="ORF">HID58_048085</name>
</gene>
<dbReference type="Proteomes" id="UP000824890">
    <property type="component" value="Unassembled WGS sequence"/>
</dbReference>